<name>A0ABS5JV10_9BACT</name>
<comment type="subcellular location">
    <subcellularLocation>
        <location evidence="1">Cell membrane</location>
        <topology evidence="1">Multi-pass membrane protein</topology>
    </subcellularLocation>
</comment>
<feature type="transmembrane region" description="Helical" evidence="6">
    <location>
        <begin position="156"/>
        <end position="176"/>
    </location>
</feature>
<evidence type="ECO:0000256" key="3">
    <source>
        <dbReference type="ARBA" id="ARBA00022692"/>
    </source>
</evidence>
<dbReference type="RefSeq" id="WP_212215974.1">
    <property type="nucleotide sequence ID" value="NZ_JAGUCO010000006.1"/>
</dbReference>
<evidence type="ECO:0000256" key="4">
    <source>
        <dbReference type="ARBA" id="ARBA00022989"/>
    </source>
</evidence>
<keyword evidence="3 6" id="KW-0812">Transmembrane</keyword>
<evidence type="ECO:0000313" key="7">
    <source>
        <dbReference type="EMBL" id="MBS2098732.1"/>
    </source>
</evidence>
<dbReference type="PANTHER" id="PTHR40277:SF1">
    <property type="entry name" value="BLL5419 PROTEIN"/>
    <property type="match status" value="1"/>
</dbReference>
<keyword evidence="5 6" id="KW-0472">Membrane</keyword>
<evidence type="ECO:0000256" key="1">
    <source>
        <dbReference type="ARBA" id="ARBA00004651"/>
    </source>
</evidence>
<evidence type="ECO:0000256" key="6">
    <source>
        <dbReference type="SAM" id="Phobius"/>
    </source>
</evidence>
<accession>A0ABS5JV10</accession>
<keyword evidence="4 6" id="KW-1133">Transmembrane helix</keyword>
<evidence type="ECO:0000256" key="2">
    <source>
        <dbReference type="ARBA" id="ARBA00022475"/>
    </source>
</evidence>
<feature type="transmembrane region" description="Helical" evidence="6">
    <location>
        <begin position="47"/>
        <end position="64"/>
    </location>
</feature>
<feature type="transmembrane region" description="Helical" evidence="6">
    <location>
        <begin position="130"/>
        <end position="149"/>
    </location>
</feature>
<sequence>MALSKKAVTVLKLILKIVFSAAAIYYIVSKLDLKEVGHLISTANLWYVFWALLIYGLSQIISSFRLNELFNAIQLKLPHIANIKLYWLGMFYNFFLPGGVGGDGYKVFYLHKKFKTPVKQLLGAVLADRVSGLSIILVYILGLVYFINYDLPYQGWFFLFIPFVSLGFYLFLRIFNKKLTKAFVAVTLWSLLVQGVQMLAVLCLLKALGGQTKGHWDDYMFLFFLSTIASAIPITLGGIGAREVTFFKGALLLGVNQEIAVAVSVLFYLNSLLVSTPGLYYVFRVKKVFAISEEES</sequence>
<dbReference type="EMBL" id="JAGUCO010000006">
    <property type="protein sequence ID" value="MBS2098732.1"/>
    <property type="molecule type" value="Genomic_DNA"/>
</dbReference>
<comment type="caution">
    <text evidence="7">The sequence shown here is derived from an EMBL/GenBank/DDBJ whole genome shotgun (WGS) entry which is preliminary data.</text>
</comment>
<evidence type="ECO:0000256" key="5">
    <source>
        <dbReference type="ARBA" id="ARBA00023136"/>
    </source>
</evidence>
<organism evidence="7 8">
    <name type="scientific">Carboxylicivirga linearis</name>
    <dbReference type="NCBI Taxonomy" id="1628157"/>
    <lineage>
        <taxon>Bacteria</taxon>
        <taxon>Pseudomonadati</taxon>
        <taxon>Bacteroidota</taxon>
        <taxon>Bacteroidia</taxon>
        <taxon>Marinilabiliales</taxon>
        <taxon>Marinilabiliaceae</taxon>
        <taxon>Carboxylicivirga</taxon>
    </lineage>
</organism>
<dbReference type="PANTHER" id="PTHR40277">
    <property type="entry name" value="BLL5419 PROTEIN"/>
    <property type="match status" value="1"/>
</dbReference>
<feature type="transmembrane region" description="Helical" evidence="6">
    <location>
        <begin position="219"/>
        <end position="239"/>
    </location>
</feature>
<feature type="transmembrane region" description="Helical" evidence="6">
    <location>
        <begin position="182"/>
        <end position="207"/>
    </location>
</feature>
<reference evidence="7 8" key="1">
    <citation type="journal article" date="2015" name="Int. J. Syst. Evol. Microbiol.">
        <title>Carboxylicivirga linearis sp. nov., isolated from a sea cucumber culture pond.</title>
        <authorList>
            <person name="Wang F.Q."/>
            <person name="Zhou Y.X."/>
            <person name="Lin X.Z."/>
            <person name="Chen G.J."/>
            <person name="Du Z.J."/>
        </authorList>
    </citation>
    <scope>NUCLEOTIDE SEQUENCE [LARGE SCALE GENOMIC DNA]</scope>
    <source>
        <strain evidence="7 8">FB218</strain>
    </source>
</reference>
<feature type="transmembrane region" description="Helical" evidence="6">
    <location>
        <begin position="7"/>
        <end position="27"/>
    </location>
</feature>
<proteinExistence type="predicted"/>
<dbReference type="NCBIfam" id="TIGR00374">
    <property type="entry name" value="flippase-like domain"/>
    <property type="match status" value="1"/>
</dbReference>
<dbReference type="Pfam" id="PF03706">
    <property type="entry name" value="LPG_synthase_TM"/>
    <property type="match status" value="1"/>
</dbReference>
<evidence type="ECO:0000313" key="8">
    <source>
        <dbReference type="Proteomes" id="UP000708576"/>
    </source>
</evidence>
<keyword evidence="2" id="KW-1003">Cell membrane</keyword>
<feature type="transmembrane region" description="Helical" evidence="6">
    <location>
        <begin position="259"/>
        <end position="283"/>
    </location>
</feature>
<dbReference type="Proteomes" id="UP000708576">
    <property type="component" value="Unassembled WGS sequence"/>
</dbReference>
<gene>
    <name evidence="7" type="ORF">KEM10_10615</name>
</gene>
<protein>
    <submittedName>
        <fullName evidence="7">Flippase-like domain-containing protein</fullName>
    </submittedName>
</protein>
<dbReference type="InterPro" id="IPR022791">
    <property type="entry name" value="L-PG_synthase/AglD"/>
</dbReference>
<keyword evidence="8" id="KW-1185">Reference proteome</keyword>